<dbReference type="InterPro" id="IPR018170">
    <property type="entry name" value="Aldo/ket_reductase_CS"/>
</dbReference>
<organism evidence="9 10">
    <name type="scientific">Lithospermum erythrorhizon</name>
    <name type="common">Purple gromwell</name>
    <name type="synonym">Lithospermum officinale var. erythrorhizon</name>
    <dbReference type="NCBI Taxonomy" id="34254"/>
    <lineage>
        <taxon>Eukaryota</taxon>
        <taxon>Viridiplantae</taxon>
        <taxon>Streptophyta</taxon>
        <taxon>Embryophyta</taxon>
        <taxon>Tracheophyta</taxon>
        <taxon>Spermatophyta</taxon>
        <taxon>Magnoliopsida</taxon>
        <taxon>eudicotyledons</taxon>
        <taxon>Gunneridae</taxon>
        <taxon>Pentapetalae</taxon>
        <taxon>asterids</taxon>
        <taxon>lamiids</taxon>
        <taxon>Boraginales</taxon>
        <taxon>Boraginaceae</taxon>
        <taxon>Boraginoideae</taxon>
        <taxon>Lithospermeae</taxon>
        <taxon>Lithospermum</taxon>
    </lineage>
</organism>
<evidence type="ECO:0000259" key="8">
    <source>
        <dbReference type="Pfam" id="PF00248"/>
    </source>
</evidence>
<dbReference type="PANTHER" id="PTHR11732">
    <property type="entry name" value="ALDO/KETO REDUCTASE"/>
    <property type="match status" value="1"/>
</dbReference>
<dbReference type="AlphaFoldDB" id="A0AAV3R2N0"/>
<evidence type="ECO:0000256" key="1">
    <source>
        <dbReference type="ARBA" id="ARBA00007905"/>
    </source>
</evidence>
<dbReference type="PROSITE" id="PS00063">
    <property type="entry name" value="ALDOKETO_REDUCTASE_3"/>
    <property type="match status" value="1"/>
</dbReference>
<sequence length="307" mass="34261">MTSEKVNKFFILNTGAKMPSVGLGTYKSDPGLLSQALQIAIKGGYRHIDCATIYENEKEIGIAFKKLFEDGEVKREDLFITSKLWLTDFAPEDVPVALDQTLQDLQLDYVDLYLVHWPVRKVKGSVGKDPETLLPLDISSTWKAMETLFDSGKARAIGVCNFSTKKMGDLLNIARVPPAVNQVECHPSWQQQKLHDFCKTKGVHLSGYSPLGSPGKTHLKSVVIKHPIIALIAEKLAKTPAQICLRWGLQMGHSVLPKSTTAARIKENLEVFHWSIPNDLFAKFSEIQQASSSVCSYFFTILLLYHS</sequence>
<dbReference type="EMBL" id="BAABME010007327">
    <property type="protein sequence ID" value="GAA0170629.1"/>
    <property type="molecule type" value="Genomic_DNA"/>
</dbReference>
<reference evidence="9 10" key="1">
    <citation type="submission" date="2024-01" db="EMBL/GenBank/DDBJ databases">
        <title>The complete chloroplast genome sequence of Lithospermum erythrorhizon: insights into the phylogenetic relationship among Boraginaceae species and the maternal lineages of purple gromwells.</title>
        <authorList>
            <person name="Okada T."/>
            <person name="Watanabe K."/>
        </authorList>
    </citation>
    <scope>NUCLEOTIDE SEQUENCE [LARGE SCALE GENOMIC DNA]</scope>
</reference>
<feature type="domain" description="NADP-dependent oxidoreductase" evidence="8">
    <location>
        <begin position="30"/>
        <end position="287"/>
    </location>
</feature>
<accession>A0AAV3R2N0</accession>
<proteinExistence type="inferred from homology"/>
<dbReference type="CDD" id="cd19125">
    <property type="entry name" value="AKR_AKR4C1-15"/>
    <property type="match status" value="1"/>
</dbReference>
<feature type="binding site" evidence="6">
    <location>
        <position position="116"/>
    </location>
    <ligand>
        <name>substrate</name>
    </ligand>
</feature>
<evidence type="ECO:0000313" key="9">
    <source>
        <dbReference type="EMBL" id="GAA0170629.1"/>
    </source>
</evidence>
<feature type="active site" description="Proton donor" evidence="5">
    <location>
        <position position="54"/>
    </location>
</feature>
<comment type="similarity">
    <text evidence="1">Belongs to the aldo/keto reductase family.</text>
</comment>
<dbReference type="InterPro" id="IPR023210">
    <property type="entry name" value="NADP_OxRdtase_dom"/>
</dbReference>
<evidence type="ECO:0000256" key="6">
    <source>
        <dbReference type="PIRSR" id="PIRSR000097-2"/>
    </source>
</evidence>
<comment type="caution">
    <text evidence="9">The sequence shown here is derived from an EMBL/GenBank/DDBJ whole genome shotgun (WGS) entry which is preliminary data.</text>
</comment>
<keyword evidence="3" id="KW-0007">Acetylation</keyword>
<dbReference type="PIRSF" id="PIRSF000097">
    <property type="entry name" value="AKR"/>
    <property type="match status" value="1"/>
</dbReference>
<keyword evidence="2" id="KW-0521">NADP</keyword>
<dbReference type="Gene3D" id="3.20.20.100">
    <property type="entry name" value="NADP-dependent oxidoreductase domain"/>
    <property type="match status" value="1"/>
</dbReference>
<dbReference type="InterPro" id="IPR036812">
    <property type="entry name" value="NAD(P)_OxRdtase_dom_sf"/>
</dbReference>
<name>A0AAV3R2N0_LITER</name>
<evidence type="ECO:0000256" key="7">
    <source>
        <dbReference type="PIRSR" id="PIRSR000097-3"/>
    </source>
</evidence>
<evidence type="ECO:0000256" key="2">
    <source>
        <dbReference type="ARBA" id="ARBA00022857"/>
    </source>
</evidence>
<gene>
    <name evidence="9" type="ORF">LIER_24852</name>
</gene>
<keyword evidence="10" id="KW-1185">Reference proteome</keyword>
<feature type="site" description="Lowers pKa of active site Tyr" evidence="7">
    <location>
        <position position="83"/>
    </location>
</feature>
<evidence type="ECO:0000256" key="4">
    <source>
        <dbReference type="ARBA" id="ARBA00023002"/>
    </source>
</evidence>
<dbReference type="PRINTS" id="PR00069">
    <property type="entry name" value="ALDKETRDTASE"/>
</dbReference>
<dbReference type="GO" id="GO:0016491">
    <property type="term" value="F:oxidoreductase activity"/>
    <property type="evidence" value="ECO:0007669"/>
    <property type="project" value="UniProtKB-KW"/>
</dbReference>
<dbReference type="PROSITE" id="PS00798">
    <property type="entry name" value="ALDOKETO_REDUCTASE_1"/>
    <property type="match status" value="1"/>
</dbReference>
<evidence type="ECO:0000313" key="10">
    <source>
        <dbReference type="Proteomes" id="UP001454036"/>
    </source>
</evidence>
<evidence type="ECO:0000256" key="5">
    <source>
        <dbReference type="PIRSR" id="PIRSR000097-1"/>
    </source>
</evidence>
<dbReference type="FunFam" id="3.20.20.100:FF:000010">
    <property type="entry name" value="NADPH-dependent aldo-keto reductase, chloroplastic"/>
    <property type="match status" value="1"/>
</dbReference>
<evidence type="ECO:0000256" key="3">
    <source>
        <dbReference type="ARBA" id="ARBA00022990"/>
    </source>
</evidence>
<dbReference type="InterPro" id="IPR044498">
    <property type="entry name" value="AKR4C"/>
</dbReference>
<dbReference type="Proteomes" id="UP001454036">
    <property type="component" value="Unassembled WGS sequence"/>
</dbReference>
<dbReference type="Pfam" id="PF00248">
    <property type="entry name" value="Aldo_ket_red"/>
    <property type="match status" value="1"/>
</dbReference>
<dbReference type="InterPro" id="IPR020471">
    <property type="entry name" value="AKR"/>
</dbReference>
<dbReference type="PROSITE" id="PS00062">
    <property type="entry name" value="ALDOKETO_REDUCTASE_2"/>
    <property type="match status" value="1"/>
</dbReference>
<protein>
    <submittedName>
        <fullName evidence="9">Reductase</fullName>
    </submittedName>
</protein>
<keyword evidence="4" id="KW-0560">Oxidoreductase</keyword>
<dbReference type="SUPFAM" id="SSF51430">
    <property type="entry name" value="NAD(P)-linked oxidoreductase"/>
    <property type="match status" value="1"/>
</dbReference>